<protein>
    <submittedName>
        <fullName evidence="1">Uncharacterized protein</fullName>
    </submittedName>
</protein>
<name>A0A383CUC3_9ZZZZ</name>
<proteinExistence type="predicted"/>
<organism evidence="1">
    <name type="scientific">marine metagenome</name>
    <dbReference type="NCBI Taxonomy" id="408172"/>
    <lineage>
        <taxon>unclassified sequences</taxon>
        <taxon>metagenomes</taxon>
        <taxon>ecological metagenomes</taxon>
    </lineage>
</organism>
<dbReference type="AlphaFoldDB" id="A0A383CUC3"/>
<dbReference type="EMBL" id="UINC01211656">
    <property type="protein sequence ID" value="SVE35643.1"/>
    <property type="molecule type" value="Genomic_DNA"/>
</dbReference>
<sequence>MKMPSINRVMVAGVATAQRFPATI</sequence>
<gene>
    <name evidence="1" type="ORF">METZ01_LOCUS488497</name>
</gene>
<feature type="non-terminal residue" evidence="1">
    <location>
        <position position="24"/>
    </location>
</feature>
<reference evidence="1" key="1">
    <citation type="submission" date="2018-05" db="EMBL/GenBank/DDBJ databases">
        <authorList>
            <person name="Lanie J.A."/>
            <person name="Ng W.-L."/>
            <person name="Kazmierczak K.M."/>
            <person name="Andrzejewski T.M."/>
            <person name="Davidsen T.M."/>
            <person name="Wayne K.J."/>
            <person name="Tettelin H."/>
            <person name="Glass J.I."/>
            <person name="Rusch D."/>
            <person name="Podicherti R."/>
            <person name="Tsui H.-C.T."/>
            <person name="Winkler M.E."/>
        </authorList>
    </citation>
    <scope>NUCLEOTIDE SEQUENCE</scope>
</reference>
<accession>A0A383CUC3</accession>
<evidence type="ECO:0000313" key="1">
    <source>
        <dbReference type="EMBL" id="SVE35643.1"/>
    </source>
</evidence>